<dbReference type="EMBL" id="QFXE01000002">
    <property type="protein sequence ID" value="RDH88159.1"/>
    <property type="molecule type" value="Genomic_DNA"/>
</dbReference>
<dbReference type="AlphaFoldDB" id="A0A370DUV0"/>
<dbReference type="Proteomes" id="UP000254771">
    <property type="component" value="Unassembled WGS sequence"/>
</dbReference>
<keyword evidence="3" id="KW-1185">Reference proteome</keyword>
<name>A0A370DUV0_9GAMM</name>
<dbReference type="Gene3D" id="1.10.150.20">
    <property type="entry name" value="5' to 3' exonuclease, C-terminal subdomain"/>
    <property type="match status" value="1"/>
</dbReference>
<evidence type="ECO:0000256" key="1">
    <source>
        <dbReference type="SAM" id="Phobius"/>
    </source>
</evidence>
<keyword evidence="1" id="KW-0812">Transmembrane</keyword>
<feature type="transmembrane region" description="Helical" evidence="1">
    <location>
        <begin position="237"/>
        <end position="255"/>
    </location>
</feature>
<evidence type="ECO:0000313" key="3">
    <source>
        <dbReference type="Proteomes" id="UP000254771"/>
    </source>
</evidence>
<feature type="transmembrane region" description="Helical" evidence="1">
    <location>
        <begin position="16"/>
        <end position="37"/>
    </location>
</feature>
<accession>A0A370DUV0</accession>
<comment type="caution">
    <text evidence="2">The sequence shown here is derived from an EMBL/GenBank/DDBJ whole genome shotgun (WGS) entry which is preliminary data.</text>
</comment>
<gene>
    <name evidence="2" type="ORF">DIZ78_01870</name>
</gene>
<organism evidence="2 3">
    <name type="scientific">endosymbiont of Escarpia spicata</name>
    <dbReference type="NCBI Taxonomy" id="2200908"/>
    <lineage>
        <taxon>Bacteria</taxon>
        <taxon>Pseudomonadati</taxon>
        <taxon>Pseudomonadota</taxon>
        <taxon>Gammaproteobacteria</taxon>
        <taxon>sulfur-oxidizing symbionts</taxon>
    </lineage>
</organism>
<feature type="transmembrane region" description="Helical" evidence="1">
    <location>
        <begin position="70"/>
        <end position="90"/>
    </location>
</feature>
<protein>
    <submittedName>
        <fullName evidence="2">Uncharacterized protein</fullName>
    </submittedName>
</protein>
<reference evidence="2 3" key="1">
    <citation type="journal article" date="2018" name="ISME J.">
        <title>Endosymbiont genomes yield clues of tubeworm success.</title>
        <authorList>
            <person name="Li Y."/>
            <person name="Liles M.R."/>
            <person name="Halanych K.M."/>
        </authorList>
    </citation>
    <scope>NUCLEOTIDE SEQUENCE [LARGE SCALE GENOMIC DNA]</scope>
    <source>
        <strain evidence="2">A1462</strain>
    </source>
</reference>
<keyword evidence="1" id="KW-0472">Membrane</keyword>
<feature type="transmembrane region" description="Helical" evidence="1">
    <location>
        <begin position="192"/>
        <end position="216"/>
    </location>
</feature>
<sequence length="422" mass="48127">MSTEASQQTARYKDKIYILILSIISLLFIGCISLLAYKSYYYVNHQPPEPHKLNLIDQIALWFDPIFFQYNLALLSLSVTIIPLITFCYIQNMKNEKRRRLHRELPAKLLDDPSVKKYIEQYIKKSFHIHHYLGSMLVLSLVVIMGSMIILLLKPLPLNAADGVTGVDYSLGANFLMLGTYMESYILGDEKLYIHVLSNTLTAFQFGFLGAYIYFIGHLVRSYFTLDLTPNMFVSSSVRMITGALLALVLCYIIIDHESKESVLLQGLPVWSFFIGFFPSRGLLFLEKISIKTIGFAKVRYFSTPLSNLPGMSYAHQIRLAREGYDNIENLANASALDLALRTGFTYPQLNQWISQAKLHEHLRNDYQSFLQDTGISSMDELKAFFKSYSKDKSADPVSLLAAAGNQYEQKINILYRLVNTS</sequence>
<proteinExistence type="predicted"/>
<feature type="transmembrane region" description="Helical" evidence="1">
    <location>
        <begin position="132"/>
        <end position="153"/>
    </location>
</feature>
<evidence type="ECO:0000313" key="2">
    <source>
        <dbReference type="EMBL" id="RDH88159.1"/>
    </source>
</evidence>
<feature type="transmembrane region" description="Helical" evidence="1">
    <location>
        <begin position="267"/>
        <end position="286"/>
    </location>
</feature>
<keyword evidence="1" id="KW-1133">Transmembrane helix</keyword>